<feature type="region of interest" description="Disordered" evidence="8">
    <location>
        <begin position="1385"/>
        <end position="1423"/>
    </location>
</feature>
<feature type="domain" description="TRASH" evidence="9">
    <location>
        <begin position="794"/>
        <end position="829"/>
    </location>
</feature>
<evidence type="ECO:0000259" key="9">
    <source>
        <dbReference type="SMART" id="SM00746"/>
    </source>
</evidence>
<feature type="compositionally biased region" description="Basic and acidic residues" evidence="8">
    <location>
        <begin position="309"/>
        <end position="326"/>
    </location>
</feature>
<feature type="compositionally biased region" description="Acidic residues" evidence="8">
    <location>
        <begin position="394"/>
        <end position="404"/>
    </location>
</feature>
<feature type="domain" description="TRASH" evidence="9">
    <location>
        <begin position="881"/>
        <end position="916"/>
    </location>
</feature>
<dbReference type="InterPro" id="IPR021893">
    <property type="entry name" value="ZMYM2-like_C"/>
</dbReference>
<keyword evidence="1" id="KW-1017">Isopeptide bond</keyword>
<feature type="domain" description="TRASH" evidence="9">
    <location>
        <begin position="840"/>
        <end position="875"/>
    </location>
</feature>
<name>A0AAN8MGN5_9TELE</name>
<feature type="compositionally biased region" description="Polar residues" evidence="8">
    <location>
        <begin position="424"/>
        <end position="434"/>
    </location>
</feature>
<dbReference type="Pfam" id="PF12012">
    <property type="entry name" value="DUF3504"/>
    <property type="match status" value="1"/>
</dbReference>
<keyword evidence="6" id="KW-0862">Zinc</keyword>
<keyword evidence="7" id="KW-0832">Ubl conjugation</keyword>
<protein>
    <recommendedName>
        <fullName evidence="9">TRASH domain-containing protein</fullName>
    </recommendedName>
</protein>
<feature type="region of interest" description="Disordered" evidence="8">
    <location>
        <begin position="148"/>
        <end position="471"/>
    </location>
</feature>
<dbReference type="SUPFAM" id="SSF57716">
    <property type="entry name" value="Glucocorticoid receptor-like (DNA-binding domain)"/>
    <property type="match status" value="1"/>
</dbReference>
<accession>A0AAN8MGN5</accession>
<dbReference type="InterPro" id="IPR051284">
    <property type="entry name" value="ZnF_MYMT-QRICH1"/>
</dbReference>
<evidence type="ECO:0000256" key="5">
    <source>
        <dbReference type="ARBA" id="ARBA00022771"/>
    </source>
</evidence>
<dbReference type="InterPro" id="IPR057926">
    <property type="entry name" value="QRICH1_dom"/>
</dbReference>
<keyword evidence="5" id="KW-0863">Zinc-finger</keyword>
<evidence type="ECO:0000256" key="7">
    <source>
        <dbReference type="ARBA" id="ARBA00022843"/>
    </source>
</evidence>
<reference evidence="10 11" key="1">
    <citation type="submission" date="2021-04" db="EMBL/GenBank/DDBJ databases">
        <authorList>
            <person name="De Guttry C."/>
            <person name="Zahm M."/>
            <person name="Klopp C."/>
            <person name="Cabau C."/>
            <person name="Louis A."/>
            <person name="Berthelot C."/>
            <person name="Parey E."/>
            <person name="Roest Crollius H."/>
            <person name="Montfort J."/>
            <person name="Robinson-Rechavi M."/>
            <person name="Bucao C."/>
            <person name="Bouchez O."/>
            <person name="Gislard M."/>
            <person name="Lluch J."/>
            <person name="Milhes M."/>
            <person name="Lampietro C."/>
            <person name="Lopez Roques C."/>
            <person name="Donnadieu C."/>
            <person name="Braasch I."/>
            <person name="Desvignes T."/>
            <person name="Postlethwait J."/>
            <person name="Bobe J."/>
            <person name="Wedekind C."/>
            <person name="Guiguen Y."/>
        </authorList>
    </citation>
    <scope>NUCLEOTIDE SEQUENCE [LARGE SCALE GENOMIC DNA]</scope>
    <source>
        <strain evidence="10">Cs_M1</strain>
        <tissue evidence="10">Blood</tissue>
    </source>
</reference>
<feature type="compositionally biased region" description="Low complexity" evidence="8">
    <location>
        <begin position="242"/>
        <end position="255"/>
    </location>
</feature>
<evidence type="ECO:0000256" key="1">
    <source>
        <dbReference type="ARBA" id="ARBA00022499"/>
    </source>
</evidence>
<evidence type="ECO:0000256" key="6">
    <source>
        <dbReference type="ARBA" id="ARBA00022833"/>
    </source>
</evidence>
<dbReference type="InterPro" id="IPR011017">
    <property type="entry name" value="TRASH_dom"/>
</dbReference>
<dbReference type="Proteomes" id="UP001356427">
    <property type="component" value="Unassembled WGS sequence"/>
</dbReference>
<dbReference type="GO" id="GO:0008270">
    <property type="term" value="F:zinc ion binding"/>
    <property type="evidence" value="ECO:0007669"/>
    <property type="project" value="UniProtKB-KW"/>
</dbReference>
<feature type="compositionally biased region" description="Polar residues" evidence="8">
    <location>
        <begin position="930"/>
        <end position="953"/>
    </location>
</feature>
<feature type="region of interest" description="Disordered" evidence="8">
    <location>
        <begin position="921"/>
        <end position="958"/>
    </location>
</feature>
<keyword evidence="3" id="KW-0479">Metal-binding</keyword>
<feature type="domain" description="TRASH" evidence="9">
    <location>
        <begin position="474"/>
        <end position="510"/>
    </location>
</feature>
<evidence type="ECO:0000256" key="8">
    <source>
        <dbReference type="SAM" id="MobiDB-lite"/>
    </source>
</evidence>
<feature type="compositionally biased region" description="Basic and acidic residues" evidence="8">
    <location>
        <begin position="1403"/>
        <end position="1416"/>
    </location>
</feature>
<feature type="compositionally biased region" description="Basic and acidic residues" evidence="8">
    <location>
        <begin position="289"/>
        <end position="300"/>
    </location>
</feature>
<feature type="domain" description="TRASH" evidence="9">
    <location>
        <begin position="573"/>
        <end position="608"/>
    </location>
</feature>
<evidence type="ECO:0000313" key="10">
    <source>
        <dbReference type="EMBL" id="KAK6316966.1"/>
    </source>
</evidence>
<dbReference type="PANTHER" id="PTHR45736">
    <property type="entry name" value="ZINC FINGER MYM-TYPE PROTEIN"/>
    <property type="match status" value="1"/>
</dbReference>
<feature type="region of interest" description="Disordered" evidence="8">
    <location>
        <begin position="1168"/>
        <end position="1187"/>
    </location>
</feature>
<feature type="compositionally biased region" description="Acidic residues" evidence="8">
    <location>
        <begin position="346"/>
        <end position="357"/>
    </location>
</feature>
<keyword evidence="2" id="KW-0597">Phosphoprotein</keyword>
<dbReference type="InterPro" id="IPR010507">
    <property type="entry name" value="Znf_MYM"/>
</dbReference>
<feature type="domain" description="TRASH" evidence="9">
    <location>
        <begin position="660"/>
        <end position="698"/>
    </location>
</feature>
<dbReference type="Pfam" id="PF06467">
    <property type="entry name" value="zf-FCS"/>
    <property type="match status" value="6"/>
</dbReference>
<dbReference type="Pfam" id="PF25561">
    <property type="entry name" value="QRICH1"/>
    <property type="match status" value="1"/>
</dbReference>
<feature type="domain" description="TRASH" evidence="9">
    <location>
        <begin position="708"/>
        <end position="743"/>
    </location>
</feature>
<evidence type="ECO:0000256" key="3">
    <source>
        <dbReference type="ARBA" id="ARBA00022723"/>
    </source>
</evidence>
<sequence>MQHFSYSNISYFQVQSMEPSEHPETSGSFQMANENVQLDLLSTQTDMDLFSGHTDMGLLPAQTDVDLLTAQSDMDLQPTQTDMEVTYSGSLGTERQSGQQQALDELTTFLTQSERERQKTQDSLNILGDPDSLELSKAQVEEFYSRTVLPEPSDLQESSDLPEPSDLPESSYLPEPSGFSESSVYPEPSYLPEPSGLPEPSDFQEPSGPATGLSQDEWGGQGHTEAWPEMAAEPGTNRLEVTEGTQTVTGTTMTETGEEQMDIVHEDPSAPSQDDVDPNMPSIVSVEGSHSEDGPGKEEALSFFGLVPKVEDTDTGTAEKKNEREQPVGGSMSPLSSWAQPLTPGEAEEQPETEVAIEDAKVSQSGQNTTGRKRGRPRRGEVRKNTQSMSDGDQLTDSDSDDTADDPRDTDFDPARSGLRRSTRASQRSHNTLSPRLIAPKPSGPASTPGYTQRSGGPPPPRPPPPRQPTRVLCANCSGMLQSGQTAYQRRGQPQLFCSSTCLNSFGKKAPKKKPCAFCKRDMGNSKDTMLAQVGQSQSFQEFCNNTCLSLYEARLEKGPKQPPKPSAPGQRCSVCNHMREINHEVTMGNMIHLMCSDACFNRFRATKGLKTSCCDACGTYINTFTSRPEYLLHEGQQRRFCNSSCLRLYKMKNTKVLSCQWCRTLCKNFDMLSKVDQYGKTKHFCSLCCIASHKVKTSVDTVPSEACSFCKRSPSEPYYCKANETVYVFCSPSCWSKFQRNSPNGGIYFSCLSCHNMFSGKPEILDWQDSIYQFCCKECCEDYKCLNGVVSVCEHCKQEKPLHEKMKFSGVEKSFCSDGCILLYKQDFAKQLGLCCITCTYCSQTCSRAVTEEQDGNTWDFCSEDCKSKYFLWYLKEAKCHACKRQGQLLETIHWRGEIKHYCDQPCLLRFYSQQNQPNLDTKQGPESLLNSASCNSPESTTPPAATKTSEATGRGLTKTVAKLAPPVTTPLSQRNKSSMCKPMMTTTGVTCKPEMKSQSCQTDDFLQSPPAVLPVPVPVFVPVPLNMYCQYTPITMALPLPLPVPMFLPVTLDHIDKLVEYIKELKLQIPSDPLEADILAMADMIAEENKGKGSSDLSDLDSDQKAGPLLRDYSLFESSSQDDILSMAVNMDDVLTEPGQDPGDELTKASLDLNPNVDFLFDCGMPPHATSPEQSSNVAVQKGPKRQAMPEMTLHDPLDSQPLGAGLNSSIGVDAWRSWSQSKHSDADDRKQKPLDLLLCSPEELNHGLSQFVQDIVHPRGPCYKPDSVFYLCLGIQQYLLENNRMVNIFTDQLYVTFAQELNKIVSKWLPSMSANGDLVSRVLEEHLWECKQLGVYSPFVLLNTLMFFNTKYFGLTTVEQHLQLSFSTVTRQAKRRSTPHGMVKSSSVCYRPKSHHKRTSKEVGLGKRKRDESSELEQQENRMNPLRCPVKFFEFYLSKCSDGVRSSCSAFYLQPEGTCMAESSRWYSDVPMDKGRLGIMLNRILAVKDVYEEHPAQGDMD</sequence>
<proteinExistence type="predicted"/>
<dbReference type="PANTHER" id="PTHR45736:SF3">
    <property type="entry name" value="ZINC FINGER MYM-TYPE PROTEIN 3"/>
    <property type="match status" value="1"/>
</dbReference>
<feature type="compositionally biased region" description="Basic and acidic residues" evidence="8">
    <location>
        <begin position="405"/>
        <end position="414"/>
    </location>
</feature>
<gene>
    <name evidence="10" type="ORF">J4Q44_G00123660</name>
</gene>
<comment type="caution">
    <text evidence="10">The sequence shown here is derived from an EMBL/GenBank/DDBJ whole genome shotgun (WGS) entry which is preliminary data.</text>
</comment>
<feature type="domain" description="TRASH" evidence="9">
    <location>
        <begin position="516"/>
        <end position="556"/>
    </location>
</feature>
<keyword evidence="11" id="KW-1185">Reference proteome</keyword>
<dbReference type="SMART" id="SM00746">
    <property type="entry name" value="TRASH"/>
    <property type="match status" value="10"/>
</dbReference>
<organism evidence="10 11">
    <name type="scientific">Coregonus suidteri</name>
    <dbReference type="NCBI Taxonomy" id="861788"/>
    <lineage>
        <taxon>Eukaryota</taxon>
        <taxon>Metazoa</taxon>
        <taxon>Chordata</taxon>
        <taxon>Craniata</taxon>
        <taxon>Vertebrata</taxon>
        <taxon>Euteleostomi</taxon>
        <taxon>Actinopterygii</taxon>
        <taxon>Neopterygii</taxon>
        <taxon>Teleostei</taxon>
        <taxon>Protacanthopterygii</taxon>
        <taxon>Salmoniformes</taxon>
        <taxon>Salmonidae</taxon>
        <taxon>Coregoninae</taxon>
        <taxon>Coregonus</taxon>
    </lineage>
</organism>
<evidence type="ECO:0000256" key="2">
    <source>
        <dbReference type="ARBA" id="ARBA00022553"/>
    </source>
</evidence>
<feature type="compositionally biased region" description="Pro residues" evidence="8">
    <location>
        <begin position="457"/>
        <end position="468"/>
    </location>
</feature>
<feature type="compositionally biased region" description="Polar residues" evidence="8">
    <location>
        <begin position="445"/>
        <end position="455"/>
    </location>
</feature>
<evidence type="ECO:0000313" key="11">
    <source>
        <dbReference type="Proteomes" id="UP001356427"/>
    </source>
</evidence>
<keyword evidence="4" id="KW-0677">Repeat</keyword>
<feature type="domain" description="TRASH" evidence="9">
    <location>
        <begin position="615"/>
        <end position="654"/>
    </location>
</feature>
<dbReference type="EMBL" id="JAGTTL010000010">
    <property type="protein sequence ID" value="KAK6316966.1"/>
    <property type="molecule type" value="Genomic_DNA"/>
</dbReference>
<feature type="domain" description="TRASH" evidence="9">
    <location>
        <begin position="752"/>
        <end position="788"/>
    </location>
</feature>
<evidence type="ECO:0000256" key="4">
    <source>
        <dbReference type="ARBA" id="ARBA00022737"/>
    </source>
</evidence>